<evidence type="ECO:0000313" key="3">
    <source>
        <dbReference type="Proteomes" id="UP000433050"/>
    </source>
</evidence>
<protein>
    <submittedName>
        <fullName evidence="2">Uncharacterized protein</fullName>
    </submittedName>
</protein>
<keyword evidence="1" id="KW-0472">Membrane</keyword>
<accession>A0A5S9NVK7</accession>
<keyword evidence="3" id="KW-1185">Reference proteome</keyword>
<keyword evidence="1" id="KW-0812">Transmembrane</keyword>
<feature type="transmembrane region" description="Helical" evidence="1">
    <location>
        <begin position="6"/>
        <end position="26"/>
    </location>
</feature>
<evidence type="ECO:0000256" key="1">
    <source>
        <dbReference type="SAM" id="Phobius"/>
    </source>
</evidence>
<organism evidence="2 3">
    <name type="scientific">Starkeya nomas</name>
    <dbReference type="NCBI Taxonomy" id="2666134"/>
    <lineage>
        <taxon>Bacteria</taxon>
        <taxon>Pseudomonadati</taxon>
        <taxon>Pseudomonadota</taxon>
        <taxon>Alphaproteobacteria</taxon>
        <taxon>Hyphomicrobiales</taxon>
        <taxon>Xanthobacteraceae</taxon>
        <taxon>Starkeya</taxon>
    </lineage>
</organism>
<keyword evidence="1" id="KW-1133">Transmembrane helix</keyword>
<reference evidence="2 3" key="1">
    <citation type="submission" date="2019-12" db="EMBL/GenBank/DDBJ databases">
        <authorList>
            <person name="Reyes-Prieto M."/>
        </authorList>
    </citation>
    <scope>NUCLEOTIDE SEQUENCE [LARGE SCALE GENOMIC DNA]</scope>
    <source>
        <strain evidence="2">HF14-78462</strain>
    </source>
</reference>
<proteinExistence type="predicted"/>
<evidence type="ECO:0000313" key="2">
    <source>
        <dbReference type="EMBL" id="CAA0094695.1"/>
    </source>
</evidence>
<dbReference type="EMBL" id="CACSAS010000001">
    <property type="protein sequence ID" value="CAA0094695.1"/>
    <property type="molecule type" value="Genomic_DNA"/>
</dbReference>
<dbReference type="AlphaFoldDB" id="A0A5S9NVK7"/>
<gene>
    <name evidence="2" type="ORF">STARVERO_01783</name>
</gene>
<name>A0A5S9NVK7_9HYPH</name>
<dbReference type="RefSeq" id="WP_272482968.1">
    <property type="nucleotide sequence ID" value="NZ_CACSAS010000001.1"/>
</dbReference>
<dbReference type="Proteomes" id="UP000433050">
    <property type="component" value="Unassembled WGS sequence"/>
</dbReference>
<sequence length="43" mass="4735">MPTETVIFLAFIVIAFGCFAATLAYVDSSTKQARRQHHPIPGE</sequence>